<accession>A0A0E9S0F4</accession>
<reference evidence="1" key="1">
    <citation type="submission" date="2014-11" db="EMBL/GenBank/DDBJ databases">
        <authorList>
            <person name="Amaro Gonzalez C."/>
        </authorList>
    </citation>
    <scope>NUCLEOTIDE SEQUENCE</scope>
</reference>
<dbReference type="AlphaFoldDB" id="A0A0E9S0F4"/>
<name>A0A0E9S0F4_ANGAN</name>
<evidence type="ECO:0000313" key="1">
    <source>
        <dbReference type="EMBL" id="JAH34919.1"/>
    </source>
</evidence>
<organism evidence="1">
    <name type="scientific">Anguilla anguilla</name>
    <name type="common">European freshwater eel</name>
    <name type="synonym">Muraena anguilla</name>
    <dbReference type="NCBI Taxonomy" id="7936"/>
    <lineage>
        <taxon>Eukaryota</taxon>
        <taxon>Metazoa</taxon>
        <taxon>Chordata</taxon>
        <taxon>Craniata</taxon>
        <taxon>Vertebrata</taxon>
        <taxon>Euteleostomi</taxon>
        <taxon>Actinopterygii</taxon>
        <taxon>Neopterygii</taxon>
        <taxon>Teleostei</taxon>
        <taxon>Anguilliformes</taxon>
        <taxon>Anguillidae</taxon>
        <taxon>Anguilla</taxon>
    </lineage>
</organism>
<proteinExistence type="predicted"/>
<sequence>MEVHENIQLNTWISKKQENTIPSVFSYLQSYGQAYSTD</sequence>
<protein>
    <submittedName>
        <fullName evidence="1">Uncharacterized protein</fullName>
    </submittedName>
</protein>
<reference evidence="1" key="2">
    <citation type="journal article" date="2015" name="Fish Shellfish Immunol.">
        <title>Early steps in the European eel (Anguilla anguilla)-Vibrio vulnificus interaction in the gills: Role of the RtxA13 toxin.</title>
        <authorList>
            <person name="Callol A."/>
            <person name="Pajuelo D."/>
            <person name="Ebbesson L."/>
            <person name="Teles M."/>
            <person name="MacKenzie S."/>
            <person name="Amaro C."/>
        </authorList>
    </citation>
    <scope>NUCLEOTIDE SEQUENCE</scope>
</reference>
<dbReference type="EMBL" id="GBXM01073658">
    <property type="protein sequence ID" value="JAH34919.1"/>
    <property type="molecule type" value="Transcribed_RNA"/>
</dbReference>